<evidence type="ECO:0008006" key="4">
    <source>
        <dbReference type="Google" id="ProtNLM"/>
    </source>
</evidence>
<sequence length="218" mass="21968">MVSNTRSLIFGLMLGAAQLSNALPSASEVAFTSPIYPTATDSIPPPAPTDDCVKKCNDAHNKCNTAPDANHSTCAAEYSECLGYNPYEGSFVEPTACSVASSAMKPTSTETASPTATAPVSDDCVKKCNDAHDKCQTAPDANQASCAAEYAQCLGYNPYEGGSLVPPTACSVATGVASSTAEPTGTETAVIVNGAGHVSPAKIFGAVGAVGAAALAFF</sequence>
<dbReference type="Proteomes" id="UP000622797">
    <property type="component" value="Unassembled WGS sequence"/>
</dbReference>
<feature type="chain" id="PRO_5034730982" description="Cell wall glycoprotein" evidence="1">
    <location>
        <begin position="23"/>
        <end position="218"/>
    </location>
</feature>
<proteinExistence type="predicted"/>
<comment type="caution">
    <text evidence="2">The sequence shown here is derived from an EMBL/GenBank/DDBJ whole genome shotgun (WGS) entry which is preliminary data.</text>
</comment>
<dbReference type="PANTHER" id="PTHR39602">
    <property type="entry name" value="ACW-9"/>
    <property type="match status" value="1"/>
</dbReference>
<reference evidence="2" key="2">
    <citation type="submission" date="2020-05" db="EMBL/GenBank/DDBJ databases">
        <authorList>
            <person name="Kim H.-S."/>
            <person name="Proctor R.H."/>
            <person name="Brown D.W."/>
        </authorList>
    </citation>
    <scope>NUCLEOTIDE SEQUENCE</scope>
    <source>
        <strain evidence="2">NRRL 20472</strain>
    </source>
</reference>
<dbReference type="EMBL" id="JABEXW010000906">
    <property type="protein sequence ID" value="KAF4951707.1"/>
    <property type="molecule type" value="Genomic_DNA"/>
</dbReference>
<feature type="signal peptide" evidence="1">
    <location>
        <begin position="1"/>
        <end position="22"/>
    </location>
</feature>
<dbReference type="PANTHER" id="PTHR39602:SF2">
    <property type="entry name" value="ACW-9"/>
    <property type="match status" value="1"/>
</dbReference>
<evidence type="ECO:0000256" key="1">
    <source>
        <dbReference type="SAM" id="SignalP"/>
    </source>
</evidence>
<organism evidence="2 3">
    <name type="scientific">Fusarium sarcochroum</name>
    <dbReference type="NCBI Taxonomy" id="1208366"/>
    <lineage>
        <taxon>Eukaryota</taxon>
        <taxon>Fungi</taxon>
        <taxon>Dikarya</taxon>
        <taxon>Ascomycota</taxon>
        <taxon>Pezizomycotina</taxon>
        <taxon>Sordariomycetes</taxon>
        <taxon>Hypocreomycetidae</taxon>
        <taxon>Hypocreales</taxon>
        <taxon>Nectriaceae</taxon>
        <taxon>Fusarium</taxon>
        <taxon>Fusarium lateritium species complex</taxon>
    </lineage>
</organism>
<keyword evidence="3" id="KW-1185">Reference proteome</keyword>
<name>A0A8H4WVA1_9HYPO</name>
<dbReference type="OrthoDB" id="3836772at2759"/>
<evidence type="ECO:0000313" key="3">
    <source>
        <dbReference type="Proteomes" id="UP000622797"/>
    </source>
</evidence>
<dbReference type="AlphaFoldDB" id="A0A8H4WVA1"/>
<protein>
    <recommendedName>
        <fullName evidence="4">Cell wall glycoprotein</fullName>
    </recommendedName>
</protein>
<accession>A0A8H4WVA1</accession>
<evidence type="ECO:0000313" key="2">
    <source>
        <dbReference type="EMBL" id="KAF4951707.1"/>
    </source>
</evidence>
<gene>
    <name evidence="2" type="ORF">FSARC_12830</name>
</gene>
<reference evidence="2" key="1">
    <citation type="journal article" date="2020" name="BMC Genomics">
        <title>Correction to: Identification and distribution of gene clusters required for synthesis of sphingolipid metabolism inhibitors in diverse species of the filamentous fungus Fusarium.</title>
        <authorList>
            <person name="Kim H.S."/>
            <person name="Lohmar J.M."/>
            <person name="Busman M."/>
            <person name="Brown D.W."/>
            <person name="Naumann T.A."/>
            <person name="Divon H.H."/>
            <person name="Lysoe E."/>
            <person name="Uhlig S."/>
            <person name="Proctor R.H."/>
        </authorList>
    </citation>
    <scope>NUCLEOTIDE SEQUENCE</scope>
    <source>
        <strain evidence="2">NRRL 20472</strain>
    </source>
</reference>
<keyword evidence="1" id="KW-0732">Signal</keyword>